<evidence type="ECO:0000313" key="1">
    <source>
        <dbReference type="Proteomes" id="UP000887565"/>
    </source>
</evidence>
<organism evidence="1 2">
    <name type="scientific">Romanomermis culicivorax</name>
    <name type="common">Nematode worm</name>
    <dbReference type="NCBI Taxonomy" id="13658"/>
    <lineage>
        <taxon>Eukaryota</taxon>
        <taxon>Metazoa</taxon>
        <taxon>Ecdysozoa</taxon>
        <taxon>Nematoda</taxon>
        <taxon>Enoplea</taxon>
        <taxon>Dorylaimia</taxon>
        <taxon>Mermithida</taxon>
        <taxon>Mermithoidea</taxon>
        <taxon>Mermithidae</taxon>
        <taxon>Romanomermis</taxon>
    </lineage>
</organism>
<dbReference type="AlphaFoldDB" id="A0A915KA59"/>
<protein>
    <submittedName>
        <fullName evidence="2">Uncharacterized protein</fullName>
    </submittedName>
</protein>
<reference evidence="2" key="1">
    <citation type="submission" date="2022-11" db="UniProtKB">
        <authorList>
            <consortium name="WormBaseParasite"/>
        </authorList>
    </citation>
    <scope>IDENTIFICATION</scope>
</reference>
<name>A0A915KA59_ROMCU</name>
<accession>A0A915KA59</accession>
<dbReference type="WBParaSite" id="nRc.2.0.1.t35582-RA">
    <property type="protein sequence ID" value="nRc.2.0.1.t35582-RA"/>
    <property type="gene ID" value="nRc.2.0.1.g35582"/>
</dbReference>
<proteinExistence type="predicted"/>
<dbReference type="Proteomes" id="UP000887565">
    <property type="component" value="Unplaced"/>
</dbReference>
<sequence>MKNSFPSLGGPLSSDSRISEAVRGMYGFMPERLGITERNLCYISDSFHYRRSHAYSSVLSRSLMLQLLNTKFECYS</sequence>
<keyword evidence="1" id="KW-1185">Reference proteome</keyword>
<evidence type="ECO:0000313" key="2">
    <source>
        <dbReference type="WBParaSite" id="nRc.2.0.1.t35582-RA"/>
    </source>
</evidence>